<keyword evidence="4" id="KW-0131">Cell cycle</keyword>
<dbReference type="InterPro" id="IPR006671">
    <property type="entry name" value="Cyclin_N"/>
</dbReference>
<dbReference type="InterPro" id="IPR036915">
    <property type="entry name" value="Cyclin-like_sf"/>
</dbReference>
<organism evidence="7 8">
    <name type="scientific">Cichlidogyrus casuarinus</name>
    <dbReference type="NCBI Taxonomy" id="1844966"/>
    <lineage>
        <taxon>Eukaryota</taxon>
        <taxon>Metazoa</taxon>
        <taxon>Spiralia</taxon>
        <taxon>Lophotrochozoa</taxon>
        <taxon>Platyhelminthes</taxon>
        <taxon>Monogenea</taxon>
        <taxon>Monopisthocotylea</taxon>
        <taxon>Dactylogyridea</taxon>
        <taxon>Ancyrocephalidae</taxon>
        <taxon>Cichlidogyrus</taxon>
    </lineage>
</organism>
<keyword evidence="3 5" id="KW-0195">Cyclin</keyword>
<evidence type="ECO:0000259" key="6">
    <source>
        <dbReference type="SMART" id="SM00385"/>
    </source>
</evidence>
<sequence length="262" mass="30405">MDWLVQVQLYLNQRTETLHLAVMLIDRFTWLEKVENNTYQLLAITAFFVATKYIERFPPKLKALCHLTENAFKPRNVLHFEKTLLRVLDFRMDLALPCHLVPIIVQNMPNMESAEQDTLRRMGAYFLDITLSQNQLVGVPGLHRALAIVILGRICCLGNWSQADESFQLLKQRLGLESELKDAELDIKTVIKCLCSSLNQTQQYILNPKERTPPNHKGAYLKYNNQAYNGIARCEQLIQFDFEFFQSCDQLNDLVHHLCFTS</sequence>
<comment type="caution">
    <text evidence="7">The sequence shown here is derived from an EMBL/GenBank/DDBJ whole genome shotgun (WGS) entry which is preliminary data.</text>
</comment>
<dbReference type="SUPFAM" id="SSF47954">
    <property type="entry name" value="Cyclin-like"/>
    <property type="match status" value="1"/>
</dbReference>
<dbReference type="InterPro" id="IPR039361">
    <property type="entry name" value="Cyclin"/>
</dbReference>
<comment type="similarity">
    <text evidence="5">Belongs to the cyclin family.</text>
</comment>
<name>A0ABD2QNB9_9PLAT</name>
<keyword evidence="8" id="KW-1185">Reference proteome</keyword>
<dbReference type="FunFam" id="1.10.472.10:FF:000001">
    <property type="entry name" value="G2/mitotic-specific cyclin"/>
    <property type="match status" value="1"/>
</dbReference>
<gene>
    <name evidence="7" type="ORF">Ciccas_000376</name>
</gene>
<dbReference type="Proteomes" id="UP001626550">
    <property type="component" value="Unassembled WGS sequence"/>
</dbReference>
<accession>A0ABD2QNB9</accession>
<dbReference type="GO" id="GO:0051301">
    <property type="term" value="P:cell division"/>
    <property type="evidence" value="ECO:0007669"/>
    <property type="project" value="UniProtKB-KW"/>
</dbReference>
<evidence type="ECO:0000313" key="8">
    <source>
        <dbReference type="Proteomes" id="UP001626550"/>
    </source>
</evidence>
<dbReference type="Gene3D" id="1.10.472.10">
    <property type="entry name" value="Cyclin-like"/>
    <property type="match status" value="2"/>
</dbReference>
<dbReference type="SMART" id="SM00385">
    <property type="entry name" value="CYCLIN"/>
    <property type="match status" value="1"/>
</dbReference>
<evidence type="ECO:0000256" key="3">
    <source>
        <dbReference type="ARBA" id="ARBA00023127"/>
    </source>
</evidence>
<dbReference type="PANTHER" id="PTHR10177">
    <property type="entry name" value="CYCLINS"/>
    <property type="match status" value="1"/>
</dbReference>
<dbReference type="EMBL" id="JBJKFK010000020">
    <property type="protein sequence ID" value="KAL3320930.1"/>
    <property type="molecule type" value="Genomic_DNA"/>
</dbReference>
<dbReference type="Pfam" id="PF00134">
    <property type="entry name" value="Cyclin_N"/>
    <property type="match status" value="1"/>
</dbReference>
<keyword evidence="1" id="KW-0132">Cell division</keyword>
<evidence type="ECO:0000313" key="7">
    <source>
        <dbReference type="EMBL" id="KAL3320930.1"/>
    </source>
</evidence>
<dbReference type="AlphaFoldDB" id="A0ABD2QNB9"/>
<evidence type="ECO:0000256" key="4">
    <source>
        <dbReference type="ARBA" id="ARBA00023306"/>
    </source>
</evidence>
<reference evidence="7 8" key="1">
    <citation type="submission" date="2024-11" db="EMBL/GenBank/DDBJ databases">
        <title>Adaptive evolution of stress response genes in parasites aligns with host niche diversity.</title>
        <authorList>
            <person name="Hahn C."/>
            <person name="Resl P."/>
        </authorList>
    </citation>
    <scope>NUCLEOTIDE SEQUENCE [LARGE SCALE GENOMIC DNA]</scope>
    <source>
        <strain evidence="7">EGGRZ-B1_66</strain>
        <tissue evidence="7">Body</tissue>
    </source>
</reference>
<protein>
    <recommendedName>
        <fullName evidence="6">Cyclin-like domain-containing protein</fullName>
    </recommendedName>
</protein>
<dbReference type="InterPro" id="IPR013763">
    <property type="entry name" value="Cyclin-like_dom"/>
</dbReference>
<keyword evidence="2" id="KW-0498">Mitosis</keyword>
<evidence type="ECO:0000256" key="1">
    <source>
        <dbReference type="ARBA" id="ARBA00022618"/>
    </source>
</evidence>
<proteinExistence type="inferred from homology"/>
<evidence type="ECO:0000256" key="5">
    <source>
        <dbReference type="RuleBase" id="RU000383"/>
    </source>
</evidence>
<feature type="domain" description="Cyclin-like" evidence="6">
    <location>
        <begin position="2"/>
        <end position="86"/>
    </location>
</feature>
<evidence type="ECO:0000256" key="2">
    <source>
        <dbReference type="ARBA" id="ARBA00022776"/>
    </source>
</evidence>